<dbReference type="GO" id="GO:0008017">
    <property type="term" value="F:microtubule binding"/>
    <property type="evidence" value="ECO:0007669"/>
    <property type="project" value="TreeGrafter"/>
</dbReference>
<keyword evidence="3 5" id="KW-0175">Coiled coil</keyword>
<dbReference type="GO" id="GO:0005737">
    <property type="term" value="C:cytoplasm"/>
    <property type="evidence" value="ECO:0007669"/>
    <property type="project" value="TreeGrafter"/>
</dbReference>
<comment type="caution">
    <text evidence="7">The sequence shown here is derived from an EMBL/GenBank/DDBJ whole genome shotgun (WGS) entry which is preliminary data.</text>
</comment>
<feature type="region of interest" description="Disordered" evidence="6">
    <location>
        <begin position="133"/>
        <end position="161"/>
    </location>
</feature>
<feature type="compositionally biased region" description="Low complexity" evidence="6">
    <location>
        <begin position="989"/>
        <end position="998"/>
    </location>
</feature>
<dbReference type="EMBL" id="JAOPHQ010003142">
    <property type="protein sequence ID" value="KAK0144318.1"/>
    <property type="molecule type" value="Genomic_DNA"/>
</dbReference>
<sequence length="1369" mass="149447">MSNKTTFGMSEDHMGNMNGPLSYGGLPLAISSGYQSNSPPSPETTSPYSSTSPSNLSDLDGNSSPDVYMPDCCVIEDSLCPEFTMLSDVRINLHQTCFTTPGSDCGNVWNQTISLMSTPEMSSLEGNNFYRNSGDTGGDDTRAMTSPESMEGPSPVDSCETSRRCSSENDCCSLSSGELVMRSNSFNLEDETLPLLSSLEESFMSPAMSSGVFIPEGHYASPHLQDVCEGLQDKKSIEGFTVEKTNPACFGMTVIHEDDWEHLAEDEKKNTCNLHVTFPSETELGCTICDSSNSDSGKIAPPSGETSAEAGMPSHLNGTFVQINGNTIVAPPPEEQGSGGKIQTSTPVLHIENHFSLPFFSGSPFSGSTDSPAVCPPQGQQIPQNPKQQLVAKLSSASGKAAKAEIKTFPKPDYSGVKSRIMTRLPHQLATPGTTPANVTQHKSSKMNGHAKPSQVIGKALNKIATAKLTRTTATISQTSASYGVPKEENAVKGNMGKTFIQAEEEDMSAANPSQPRPLSISEDVEGVSRASLRNSLDTGNASSALSTEPSPRSEQTSSGQEVTSTPTQKPANATFCSSSAVETPDKNDHGDDPEPSPKKTEVSHRNGVGSGSAFCRDTPPLAKMRSVDSSTSQSRPSREKKRTSSSSSFNLGGTTRPKSGNLSSSAQNKQDDKAGVNRETPEGSKRGVRKISLVTELPKSKVAEASGSTCDQSESRLGREVRPSPRQSRGLPVSRTTVLSPGSKPVPLPSRQRQQRTTGAIPRATDSLQGNRQAYNGSPHHQNKARSKWIPAASDLQSTLCRRTLPRCRPQQEHSAQTWSSVRQEPGHRGHTSCTWTEFPVDILTNSSLISQSTVGSNCDLTLLTCLLIGSYRFCIVPLLAIFNSKDGNRLCRIAPLRPSSFKTVVLKPRLLAKPPGDTGPTLATSCKSASSNKPGLARSTVTPMRRTISSRIAHLASSLPVDKSKPKASSRQQQQQKPVTHAGQSVGGRVPVPAAVGEEEPSKRLDHVLRMPRELLAASHRRFEAMAVVLQQTLAERDEAVRRRQELSQELVNLQGELVCSTTSCERLEKEKEEVRVSLEDALRRLEEQHHDELAQLEVRLQAFYQAEWDKVHLTYQQEADKCRTLMEQQIGDLTANHEAAKLDLKADHAEHLQDVRRQYEGSLEELRNIQSGDLQSLQKTLKETDDTLSGRIKELMEENNTLVEKLKAEEERRKQLAGKSQKDSHTLYLEQELESLKVVLDIKNKQLHQQEKKILQMDTVVDKSVKLDEGLKKVQQENEELKARMDRHAALSRQLSTEQAVLHESLQKESKVNKRLSMENEELLWKLHNGELGSPRRMSPTSPSHANSFQSPRSSTLFSSPPVSPR</sequence>
<feature type="region of interest" description="Disordered" evidence="6">
    <location>
        <begin position="813"/>
        <end position="832"/>
    </location>
</feature>
<keyword evidence="8" id="KW-1185">Reference proteome</keyword>
<feature type="region of interest" description="Disordered" evidence="6">
    <location>
        <begin position="1330"/>
        <end position="1369"/>
    </location>
</feature>
<feature type="region of interest" description="Disordered" evidence="6">
    <location>
        <begin position="534"/>
        <end position="788"/>
    </location>
</feature>
<feature type="compositionally biased region" description="Basic and acidic residues" evidence="6">
    <location>
        <begin position="714"/>
        <end position="724"/>
    </location>
</feature>
<feature type="region of interest" description="Disordered" evidence="6">
    <location>
        <begin position="914"/>
        <end position="943"/>
    </location>
</feature>
<dbReference type="PANTHER" id="PTHR24200:SF7">
    <property type="entry name" value="MICROTUBULE-ASSOCIATED TUMOR SUPPRESSOR 1"/>
    <property type="match status" value="1"/>
</dbReference>
<evidence type="ECO:0000256" key="1">
    <source>
        <dbReference type="ARBA" id="ARBA00004123"/>
    </source>
</evidence>
<feature type="compositionally biased region" description="Polar residues" evidence="6">
    <location>
        <begin position="431"/>
        <end position="442"/>
    </location>
</feature>
<evidence type="ECO:0000256" key="4">
    <source>
        <dbReference type="ARBA" id="ARBA00023242"/>
    </source>
</evidence>
<feature type="compositionally biased region" description="Basic and acidic residues" evidence="6">
    <location>
        <begin position="584"/>
        <end position="605"/>
    </location>
</feature>
<feature type="compositionally biased region" description="Low complexity" evidence="6">
    <location>
        <begin position="43"/>
        <end position="57"/>
    </location>
</feature>
<accession>A0AA47P1D2</accession>
<dbReference type="PANTHER" id="PTHR24200">
    <property type="entry name" value="TOUCAN, ISOFORM A"/>
    <property type="match status" value="1"/>
</dbReference>
<evidence type="ECO:0000313" key="7">
    <source>
        <dbReference type="EMBL" id="KAK0144318.1"/>
    </source>
</evidence>
<feature type="compositionally biased region" description="Basic and acidic residues" evidence="6">
    <location>
        <begin position="670"/>
        <end position="686"/>
    </location>
</feature>
<proteinExistence type="inferred from homology"/>
<feature type="region of interest" description="Disordered" evidence="6">
    <location>
        <begin position="1"/>
        <end position="20"/>
    </location>
</feature>
<feature type="region of interest" description="Disordered" evidence="6">
    <location>
        <begin position="428"/>
        <end position="454"/>
    </location>
</feature>
<feature type="compositionally biased region" description="Polar residues" evidence="6">
    <location>
        <begin position="814"/>
        <end position="824"/>
    </location>
</feature>
<feature type="compositionally biased region" description="Polar residues" evidence="6">
    <location>
        <begin position="969"/>
        <end position="980"/>
    </location>
</feature>
<feature type="coiled-coil region" evidence="5">
    <location>
        <begin position="1032"/>
        <end position="1098"/>
    </location>
</feature>
<evidence type="ECO:0000256" key="5">
    <source>
        <dbReference type="SAM" id="Coils"/>
    </source>
</evidence>
<comment type="similarity">
    <text evidence="2">Belongs to the MTUS1 family.</text>
</comment>
<feature type="compositionally biased region" description="Polar residues" evidence="6">
    <location>
        <begin position="534"/>
        <end position="582"/>
    </location>
</feature>
<evidence type="ECO:0000256" key="2">
    <source>
        <dbReference type="ARBA" id="ARBA00007585"/>
    </source>
</evidence>
<feature type="compositionally biased region" description="Polar residues" evidence="6">
    <location>
        <begin position="923"/>
        <end position="943"/>
    </location>
</feature>
<protein>
    <submittedName>
        <fullName evidence="7">Microtubule-associated tumor suppressor 1 A</fullName>
    </submittedName>
</protein>
<reference evidence="7" key="1">
    <citation type="journal article" date="2023" name="Front. Mar. Sci.">
        <title>A new Merluccius polli reference genome to investigate the effects of global change in West African waters.</title>
        <authorList>
            <person name="Mateo J.L."/>
            <person name="Blanco-Fernandez C."/>
            <person name="Garcia-Vazquez E."/>
            <person name="Machado-Schiaffino G."/>
        </authorList>
    </citation>
    <scope>NUCLEOTIDE SEQUENCE</scope>
    <source>
        <strain evidence="7">C29</strain>
        <tissue evidence="7">Fin</tissue>
    </source>
</reference>
<dbReference type="Proteomes" id="UP001174136">
    <property type="component" value="Unassembled WGS sequence"/>
</dbReference>
<feature type="coiled-coil region" evidence="5">
    <location>
        <begin position="1152"/>
        <end position="1301"/>
    </location>
</feature>
<comment type="subcellular location">
    <subcellularLocation>
        <location evidence="1">Nucleus</location>
    </subcellularLocation>
</comment>
<keyword evidence="4" id="KW-0539">Nucleus</keyword>
<evidence type="ECO:0000313" key="8">
    <source>
        <dbReference type="Proteomes" id="UP001174136"/>
    </source>
</evidence>
<feature type="compositionally biased region" description="Polar residues" evidence="6">
    <location>
        <begin position="767"/>
        <end position="781"/>
    </location>
</feature>
<evidence type="ECO:0000256" key="3">
    <source>
        <dbReference type="ARBA" id="ARBA00023054"/>
    </source>
</evidence>
<dbReference type="GO" id="GO:0005634">
    <property type="term" value="C:nucleus"/>
    <property type="evidence" value="ECO:0007669"/>
    <property type="project" value="UniProtKB-SubCell"/>
</dbReference>
<feature type="compositionally biased region" description="Polar residues" evidence="6">
    <location>
        <begin position="650"/>
        <end position="669"/>
    </location>
</feature>
<feature type="compositionally biased region" description="Polar residues" evidence="6">
    <location>
        <begin position="1342"/>
        <end position="1369"/>
    </location>
</feature>
<evidence type="ECO:0000256" key="6">
    <source>
        <dbReference type="SAM" id="MobiDB-lite"/>
    </source>
</evidence>
<gene>
    <name evidence="7" type="primary">mtus1a</name>
    <name evidence="7" type="ORF">N1851_017319</name>
</gene>
<dbReference type="InterPro" id="IPR051293">
    <property type="entry name" value="MTUS1/CCDC69"/>
</dbReference>
<feature type="region of interest" description="Disordered" evidence="6">
    <location>
        <begin position="961"/>
        <end position="1003"/>
    </location>
</feature>
<feature type="region of interest" description="Disordered" evidence="6">
    <location>
        <begin position="29"/>
        <end position="61"/>
    </location>
</feature>
<name>A0AA47P1D2_MERPO</name>
<organism evidence="7 8">
    <name type="scientific">Merluccius polli</name>
    <name type="common">Benguela hake</name>
    <name type="synonym">Merluccius cadenati</name>
    <dbReference type="NCBI Taxonomy" id="89951"/>
    <lineage>
        <taxon>Eukaryota</taxon>
        <taxon>Metazoa</taxon>
        <taxon>Chordata</taxon>
        <taxon>Craniata</taxon>
        <taxon>Vertebrata</taxon>
        <taxon>Euteleostomi</taxon>
        <taxon>Actinopterygii</taxon>
        <taxon>Neopterygii</taxon>
        <taxon>Teleostei</taxon>
        <taxon>Neoteleostei</taxon>
        <taxon>Acanthomorphata</taxon>
        <taxon>Zeiogadaria</taxon>
        <taxon>Gadariae</taxon>
        <taxon>Gadiformes</taxon>
        <taxon>Gadoidei</taxon>
        <taxon>Merlucciidae</taxon>
        <taxon>Merluccius</taxon>
    </lineage>
</organism>